<protein>
    <submittedName>
        <fullName evidence="6">Formylmethanofuran dehydrogenase, subunit E</fullName>
    </submittedName>
</protein>
<evidence type="ECO:0000259" key="4">
    <source>
        <dbReference type="Pfam" id="PF01258"/>
    </source>
</evidence>
<keyword evidence="2" id="KW-0863">Zinc-finger</keyword>
<proteinExistence type="predicted"/>
<dbReference type="InterPro" id="IPR003814">
    <property type="entry name" value="FmdEsu_dom"/>
</dbReference>
<dbReference type="Pfam" id="PF01258">
    <property type="entry name" value="zf-dskA_traR"/>
    <property type="match status" value="1"/>
</dbReference>
<dbReference type="RefSeq" id="WP_207688128.1">
    <property type="nucleotide sequence ID" value="NZ_CP061799.1"/>
</dbReference>
<dbReference type="Proteomes" id="UP000663720">
    <property type="component" value="Chromosome"/>
</dbReference>
<dbReference type="AlphaFoldDB" id="A0A975GI51"/>
<dbReference type="SUPFAM" id="SSF143555">
    <property type="entry name" value="FwdE-like"/>
    <property type="match status" value="1"/>
</dbReference>
<dbReference type="InterPro" id="IPR053194">
    <property type="entry name" value="tRNA_methyltr_O"/>
</dbReference>
<evidence type="ECO:0000313" key="7">
    <source>
        <dbReference type="Proteomes" id="UP000663720"/>
    </source>
</evidence>
<accession>A0A975GI51</accession>
<evidence type="ECO:0000256" key="3">
    <source>
        <dbReference type="ARBA" id="ARBA00022833"/>
    </source>
</evidence>
<evidence type="ECO:0000256" key="2">
    <source>
        <dbReference type="ARBA" id="ARBA00022771"/>
    </source>
</evidence>
<organism evidence="6 7">
    <name type="scientific">Desulfonema limicola</name>
    <dbReference type="NCBI Taxonomy" id="45656"/>
    <lineage>
        <taxon>Bacteria</taxon>
        <taxon>Pseudomonadati</taxon>
        <taxon>Thermodesulfobacteriota</taxon>
        <taxon>Desulfobacteria</taxon>
        <taxon>Desulfobacterales</taxon>
        <taxon>Desulfococcaceae</taxon>
        <taxon>Desulfonema</taxon>
    </lineage>
</organism>
<dbReference type="GO" id="GO:0008270">
    <property type="term" value="F:zinc ion binding"/>
    <property type="evidence" value="ECO:0007669"/>
    <property type="project" value="UniProtKB-KW"/>
</dbReference>
<keyword evidence="7" id="KW-1185">Reference proteome</keyword>
<dbReference type="Pfam" id="PF02663">
    <property type="entry name" value="FmdE"/>
    <property type="match status" value="1"/>
</dbReference>
<feature type="domain" description="Formylmethanofuran dehydrogenase subunit E" evidence="5">
    <location>
        <begin position="15"/>
        <end position="137"/>
    </location>
</feature>
<evidence type="ECO:0000313" key="6">
    <source>
        <dbReference type="EMBL" id="QTA82167.1"/>
    </source>
</evidence>
<dbReference type="KEGG" id="dli:dnl_45360"/>
<gene>
    <name evidence="6" type="ORF">dnl_45360</name>
</gene>
<dbReference type="InterPro" id="IPR000962">
    <property type="entry name" value="Znf_DskA_TraR"/>
</dbReference>
<dbReference type="Gene3D" id="3.30.1330.130">
    <property type="match status" value="1"/>
</dbReference>
<keyword evidence="3" id="KW-0862">Zinc</keyword>
<sequence length="196" mass="22310">MKSFHELLEESVERHGHLCAGQIIGVRMAMLGCSLVGIDDPKAPHFRKKLIVFVEIDRCATDAIESVTGCRMGKRTLKFKDFGINAATFVNLDTQIAYRIVSTEESRELAKKYAPEETSPRQQQIKGYTLMPDELLFNVQQVGVHLPEWEMPGPPRRHAVCSRCGQMVRDHREIQVENEILCRPCAGEAYFYSIEK</sequence>
<name>A0A975GI51_9BACT</name>
<reference evidence="6" key="1">
    <citation type="journal article" date="2021" name="Microb. Physiol.">
        <title>Proteogenomic Insights into the Physiology of Marine, Sulfate-Reducing, Filamentous Desulfonema limicola and Desulfonema magnum.</title>
        <authorList>
            <person name="Schnaars V."/>
            <person name="Wohlbrand L."/>
            <person name="Scheve S."/>
            <person name="Hinrichs C."/>
            <person name="Reinhardt R."/>
            <person name="Rabus R."/>
        </authorList>
    </citation>
    <scope>NUCLEOTIDE SEQUENCE</scope>
    <source>
        <strain evidence="6">5ac10</strain>
    </source>
</reference>
<dbReference type="EMBL" id="CP061799">
    <property type="protein sequence ID" value="QTA82167.1"/>
    <property type="molecule type" value="Genomic_DNA"/>
</dbReference>
<evidence type="ECO:0000256" key="1">
    <source>
        <dbReference type="ARBA" id="ARBA00022723"/>
    </source>
</evidence>
<dbReference type="PANTHER" id="PTHR39418:SF1">
    <property type="entry name" value="DEHYDROGENASE"/>
    <property type="match status" value="1"/>
</dbReference>
<keyword evidence="1" id="KW-0479">Metal-binding</keyword>
<evidence type="ECO:0000259" key="5">
    <source>
        <dbReference type="Pfam" id="PF02663"/>
    </source>
</evidence>
<feature type="domain" description="Zinc finger DksA/TraR C4-type" evidence="4">
    <location>
        <begin position="158"/>
        <end position="190"/>
    </location>
</feature>
<dbReference type="PANTHER" id="PTHR39418">
    <property type="entry name" value="DEHYDROGENASE-RELATED"/>
    <property type="match status" value="1"/>
</dbReference>